<proteinExistence type="predicted"/>
<keyword evidence="3" id="KW-1185">Reference proteome</keyword>
<comment type="caution">
    <text evidence="2">The sequence shown here is derived from an EMBL/GenBank/DDBJ whole genome shotgun (WGS) entry which is preliminary data.</text>
</comment>
<evidence type="ECO:0000259" key="1">
    <source>
        <dbReference type="Pfam" id="PF21722"/>
    </source>
</evidence>
<dbReference type="InterPro" id="IPR049304">
    <property type="entry name" value="Gly_rich_dom"/>
</dbReference>
<name>A0ABQ6A8F4_9PROT</name>
<protein>
    <recommendedName>
        <fullName evidence="1">Glycine-rich domain-containing protein</fullName>
    </recommendedName>
</protein>
<sequence>MDRNIVYPGSIPLDTDILNPNRNAMVGVAALTAAVIGSNTVVDGLACTPTTPASLTVNVGPGSITLLTALDASAYGSLAADITDQIVKTGINLQATSFTFAAPVSSGQSINYLIEAAFSEIDTNPVVLPYVNAANTSQPYSGPNNSGTAQNTRRVQRVQLQVKPGAAAAAGTQVTPAVDSGWVGLYIITLNYGQSAITAANISVAPGAPFLTYKLPSLRPGFSAMQVFTASGSFTVPNGVTTARVEVIGGGGGGGYHTTMPSGGGGAGGRALGIVNNLVPGTVIAVTVGAGGVAPASAGNGTGGGQSSFGGYMTANGGTGGNGGTVTNFSNAGGAGGTASGGQVNITGSVGTDAIVVACRGGDGGGPGNGRGASGPAVGIAAPGYGGGGGGGGTSTGAGPVGYAGGPGAPGLIIVEY</sequence>
<dbReference type="RefSeq" id="WP_284258294.1">
    <property type="nucleotide sequence ID" value="NZ_BSOS01000067.1"/>
</dbReference>
<dbReference type="EMBL" id="BSOS01000067">
    <property type="protein sequence ID" value="GLR67557.1"/>
    <property type="molecule type" value="Genomic_DNA"/>
</dbReference>
<evidence type="ECO:0000313" key="2">
    <source>
        <dbReference type="EMBL" id="GLR67557.1"/>
    </source>
</evidence>
<reference evidence="3" key="1">
    <citation type="journal article" date="2019" name="Int. J. Syst. Evol. Microbiol.">
        <title>The Global Catalogue of Microorganisms (GCM) 10K type strain sequencing project: providing services to taxonomists for standard genome sequencing and annotation.</title>
        <authorList>
            <consortium name="The Broad Institute Genomics Platform"/>
            <consortium name="The Broad Institute Genome Sequencing Center for Infectious Disease"/>
            <person name="Wu L."/>
            <person name="Ma J."/>
        </authorList>
    </citation>
    <scope>NUCLEOTIDE SEQUENCE [LARGE SCALE GENOMIC DNA]</scope>
    <source>
        <strain evidence="3">NBRC 112502</strain>
    </source>
</reference>
<dbReference type="Pfam" id="PF21722">
    <property type="entry name" value="Gly_rich_2"/>
    <property type="match status" value="1"/>
</dbReference>
<accession>A0ABQ6A8F4</accession>
<gene>
    <name evidence="2" type="ORF">GCM10010909_22380</name>
</gene>
<organism evidence="2 3">
    <name type="scientific">Acidocella aquatica</name>
    <dbReference type="NCBI Taxonomy" id="1922313"/>
    <lineage>
        <taxon>Bacteria</taxon>
        <taxon>Pseudomonadati</taxon>
        <taxon>Pseudomonadota</taxon>
        <taxon>Alphaproteobacteria</taxon>
        <taxon>Acetobacterales</taxon>
        <taxon>Acidocellaceae</taxon>
        <taxon>Acidocella</taxon>
    </lineage>
</organism>
<feature type="domain" description="Glycine-rich" evidence="1">
    <location>
        <begin position="230"/>
        <end position="417"/>
    </location>
</feature>
<evidence type="ECO:0000313" key="3">
    <source>
        <dbReference type="Proteomes" id="UP001156641"/>
    </source>
</evidence>
<dbReference type="Proteomes" id="UP001156641">
    <property type="component" value="Unassembled WGS sequence"/>
</dbReference>